<accession>A0A316VM89</accession>
<keyword evidence="5" id="KW-1185">Reference proteome</keyword>
<dbReference type="FunFam" id="3.90.226.10:FF:000009">
    <property type="entry name" value="Carnitinyl-CoA dehydratase"/>
    <property type="match status" value="1"/>
</dbReference>
<name>A0A316VM89_9BASI</name>
<dbReference type="InterPro" id="IPR014748">
    <property type="entry name" value="Enoyl-CoA_hydra_C"/>
</dbReference>
<evidence type="ECO:0000313" key="5">
    <source>
        <dbReference type="Proteomes" id="UP000245771"/>
    </source>
</evidence>
<evidence type="ECO:0000256" key="1">
    <source>
        <dbReference type="ARBA" id="ARBA00005254"/>
    </source>
</evidence>
<reference evidence="4 5" key="1">
    <citation type="journal article" date="2018" name="Mol. Biol. Evol.">
        <title>Broad Genomic Sampling Reveals a Smut Pathogenic Ancestry of the Fungal Clade Ustilaginomycotina.</title>
        <authorList>
            <person name="Kijpornyongpan T."/>
            <person name="Mondo S.J."/>
            <person name="Barry K."/>
            <person name="Sandor L."/>
            <person name="Lee J."/>
            <person name="Lipzen A."/>
            <person name="Pangilinan J."/>
            <person name="LaButti K."/>
            <person name="Hainaut M."/>
            <person name="Henrissat B."/>
            <person name="Grigoriev I.V."/>
            <person name="Spatafora J.W."/>
            <person name="Aime M.C."/>
        </authorList>
    </citation>
    <scope>NUCLEOTIDE SEQUENCE [LARGE SCALE GENOMIC DNA]</scope>
    <source>
        <strain evidence="4 5">MCA 3882</strain>
    </source>
</reference>
<dbReference type="GO" id="GO:0016836">
    <property type="term" value="F:hydro-lyase activity"/>
    <property type="evidence" value="ECO:0007669"/>
    <property type="project" value="UniProtKB-ARBA"/>
</dbReference>
<dbReference type="Proteomes" id="UP000245771">
    <property type="component" value="Unassembled WGS sequence"/>
</dbReference>
<dbReference type="SUPFAM" id="SSF52096">
    <property type="entry name" value="ClpP/crotonase"/>
    <property type="match status" value="1"/>
</dbReference>
<comment type="similarity">
    <text evidence="1 3">Belongs to the enoyl-CoA hydratase/isomerase family.</text>
</comment>
<evidence type="ECO:0000256" key="2">
    <source>
        <dbReference type="ARBA" id="ARBA00023239"/>
    </source>
</evidence>
<dbReference type="GO" id="GO:0006635">
    <property type="term" value="P:fatty acid beta-oxidation"/>
    <property type="evidence" value="ECO:0007669"/>
    <property type="project" value="TreeGrafter"/>
</dbReference>
<evidence type="ECO:0000313" key="4">
    <source>
        <dbReference type="EMBL" id="PWN38404.1"/>
    </source>
</evidence>
<dbReference type="InterPro" id="IPR029045">
    <property type="entry name" value="ClpP/crotonase-like_dom_sf"/>
</dbReference>
<gene>
    <name evidence="4" type="ORF">FA14DRAFT_26664</name>
</gene>
<dbReference type="InterPro" id="IPR001753">
    <property type="entry name" value="Enoyl-CoA_hydra/iso"/>
</dbReference>
<dbReference type="OrthoDB" id="410701at2759"/>
<dbReference type="InterPro" id="IPR018376">
    <property type="entry name" value="Enoyl-CoA_hyd/isom_CS"/>
</dbReference>
<proteinExistence type="inferred from homology"/>
<dbReference type="Pfam" id="PF00378">
    <property type="entry name" value="ECH_1"/>
    <property type="match status" value="1"/>
</dbReference>
<dbReference type="PROSITE" id="PS00166">
    <property type="entry name" value="ENOYL_COA_HYDRATASE"/>
    <property type="match status" value="1"/>
</dbReference>
<dbReference type="STRING" id="1280837.A0A316VM89"/>
<keyword evidence="2" id="KW-0456">Lyase</keyword>
<dbReference type="EMBL" id="KZ819602">
    <property type="protein sequence ID" value="PWN38404.1"/>
    <property type="molecule type" value="Genomic_DNA"/>
</dbReference>
<dbReference type="Gene3D" id="3.90.226.10">
    <property type="entry name" value="2-enoyl-CoA Hydratase, Chain A, domain 1"/>
    <property type="match status" value="1"/>
</dbReference>
<protein>
    <submittedName>
        <fullName evidence="4">Putative methylglutaconyl-CoA hydratase mitochondrial</fullName>
    </submittedName>
</protein>
<dbReference type="RefSeq" id="XP_025358706.1">
    <property type="nucleotide sequence ID" value="XM_025502096.1"/>
</dbReference>
<evidence type="ECO:0000256" key="3">
    <source>
        <dbReference type="RuleBase" id="RU003707"/>
    </source>
</evidence>
<dbReference type="AlphaFoldDB" id="A0A316VM89"/>
<dbReference type="PANTHER" id="PTHR11941">
    <property type="entry name" value="ENOYL-COA HYDRATASE-RELATED"/>
    <property type="match status" value="1"/>
</dbReference>
<dbReference type="FunFam" id="1.10.12.10:FF:000001">
    <property type="entry name" value="Probable enoyl-CoA hydratase, mitochondrial"/>
    <property type="match status" value="1"/>
</dbReference>
<dbReference type="Gene3D" id="1.10.12.10">
    <property type="entry name" value="Lyase 2-enoyl-coa Hydratase, Chain A, domain 2"/>
    <property type="match status" value="1"/>
</dbReference>
<dbReference type="GO" id="GO:0005739">
    <property type="term" value="C:mitochondrion"/>
    <property type="evidence" value="ECO:0007669"/>
    <property type="project" value="TreeGrafter"/>
</dbReference>
<sequence>MITTTLTSSLRRQALTSTISSSCVSFARVGRIALPYRAYSSATSSAQAFLEPLSGEDGQGITVLTLNRPEAKNAIGVQLLGELEECIEKVHFDRSTRVLIVRSTVPNTFCAGADLKERKGMSVAQVDRFLSSLRRTFTALEKLPVPTITALDGLAMGGGMELALCTDLRLSTAKSDKLGLPETRLGIIPGAGGTYRMTKLIGPARTKELVFSARMLNGQQAYDLGIVDRLAGEGQTAFDTSIELAKAMAQNGPLALRAAKAAIDKGQLLDTETALDWERACYERCLASKDRLEGLRAFAEKRKPNYTEALLMFLWRTNQAEDVVVVALHK</sequence>
<organism evidence="4 5">
    <name type="scientific">Meira miltonrushii</name>
    <dbReference type="NCBI Taxonomy" id="1280837"/>
    <lineage>
        <taxon>Eukaryota</taxon>
        <taxon>Fungi</taxon>
        <taxon>Dikarya</taxon>
        <taxon>Basidiomycota</taxon>
        <taxon>Ustilaginomycotina</taxon>
        <taxon>Exobasidiomycetes</taxon>
        <taxon>Exobasidiales</taxon>
        <taxon>Brachybasidiaceae</taxon>
        <taxon>Meira</taxon>
    </lineage>
</organism>
<dbReference type="GeneID" id="37023877"/>
<dbReference type="PANTHER" id="PTHR11941:SF171">
    <property type="entry name" value="SD19268P"/>
    <property type="match status" value="1"/>
</dbReference>
<dbReference type="InParanoid" id="A0A316VM89"/>
<dbReference type="CDD" id="cd06558">
    <property type="entry name" value="crotonase-like"/>
    <property type="match status" value="1"/>
</dbReference>